<dbReference type="RefSeq" id="WP_095502733.1">
    <property type="nucleotide sequence ID" value="NZ_CP046027.1"/>
</dbReference>
<accession>A0A5Q3RZ29</accession>
<comment type="caution">
    <text evidence="2">The sequence shown here is derived from an EMBL/GenBank/DDBJ whole genome shotgun (WGS) entry which is preliminary data.</text>
</comment>
<reference evidence="2" key="1">
    <citation type="journal article" name="Emerg. Infect. Dis.">
        <title>Two cases of a newly characterized neisseria species.</title>
        <authorList>
            <person name="Mustapha M."/>
            <person name="Lemos A.P.S."/>
            <person name="Harrison L.H."/>
            <person name="Vantyne D."/>
            <person name="Sacchi C.T."/>
        </authorList>
    </citation>
    <scope>NUCLEOTIDE SEQUENCE</scope>
    <source>
        <strain evidence="2">N.95.16</strain>
    </source>
</reference>
<proteinExistence type="predicted"/>
<feature type="region of interest" description="Disordered" evidence="1">
    <location>
        <begin position="98"/>
        <end position="128"/>
    </location>
</feature>
<sequence length="128" mass="13085">MKEISLKDLELIYGGMAIIREVGKQAIKISSKPATQGAAIGGVTHIGENYIKQQLNTAPGIIGAMAGGAVGAGLAKSPLGGLIGDWTGAAVEQTLAGKSPLRKEFHNQSTNDKSGNDYGDRSGNSYGG</sequence>
<name>A0A5Q3RZ29_9NEIS</name>
<evidence type="ECO:0000313" key="2">
    <source>
        <dbReference type="EMBL" id="MRN38121.1"/>
    </source>
</evidence>
<dbReference type="Proteomes" id="UP000486297">
    <property type="component" value="Unassembled WGS sequence"/>
</dbReference>
<evidence type="ECO:0000256" key="1">
    <source>
        <dbReference type="SAM" id="MobiDB-lite"/>
    </source>
</evidence>
<dbReference type="AlphaFoldDB" id="A0A5Q3RZ29"/>
<gene>
    <name evidence="2" type="ORF">GJU80_06375</name>
</gene>
<dbReference type="EMBL" id="WJXO01000001">
    <property type="protein sequence ID" value="MRN38121.1"/>
    <property type="molecule type" value="Genomic_DNA"/>
</dbReference>
<keyword evidence="3" id="KW-1185">Reference proteome</keyword>
<evidence type="ECO:0000313" key="3">
    <source>
        <dbReference type="Proteomes" id="UP000486297"/>
    </source>
</evidence>
<protein>
    <submittedName>
        <fullName evidence="2">Uncharacterized protein</fullName>
    </submittedName>
</protein>
<organism evidence="2 3">
    <name type="scientific">Neisseria brasiliensis</name>
    <dbReference type="NCBI Taxonomy" id="2666100"/>
    <lineage>
        <taxon>Bacteria</taxon>
        <taxon>Pseudomonadati</taxon>
        <taxon>Pseudomonadota</taxon>
        <taxon>Betaproteobacteria</taxon>
        <taxon>Neisseriales</taxon>
        <taxon>Neisseriaceae</taxon>
        <taxon>Neisseria</taxon>
    </lineage>
</organism>